<dbReference type="Proteomes" id="UP000193738">
    <property type="component" value="Unassembled WGS sequence"/>
</dbReference>
<sequence length="192" mass="19759">MHAGLKSASTVFAVLGVLAGTGVLTRGAPASAPTSTLVTGIATTEAAAEPFTPTEQQIVRLLPPGYSAGSCTRATNPFPAAIASLDCTDDRQSDTPDYARFTLYDNVDSLTADFYATAESMAVSPCPGGNASPGNWTYGSSPGGAGGKIVCGSIEDRADLAWTRDAQLLLATVNGGGSLNDLYRWWLRYGGS</sequence>
<accession>A0A1X1UW64</accession>
<proteinExistence type="predicted"/>
<dbReference type="STRING" id="1777.AWC07_17735"/>
<evidence type="ECO:0000313" key="2">
    <source>
        <dbReference type="Proteomes" id="UP000193738"/>
    </source>
</evidence>
<protein>
    <recommendedName>
        <fullName evidence="3">Serine/threonine protein kinase</fullName>
    </recommendedName>
</protein>
<keyword evidence="2" id="KW-1185">Reference proteome</keyword>
<dbReference type="EMBL" id="LQOX01000143">
    <property type="protein sequence ID" value="ORV61066.1"/>
    <property type="molecule type" value="Genomic_DNA"/>
</dbReference>
<gene>
    <name evidence="1" type="ORF">AWC07_17735</name>
</gene>
<organism evidence="1 2">
    <name type="scientific">Mycobacterium gastri</name>
    <dbReference type="NCBI Taxonomy" id="1777"/>
    <lineage>
        <taxon>Bacteria</taxon>
        <taxon>Bacillati</taxon>
        <taxon>Actinomycetota</taxon>
        <taxon>Actinomycetes</taxon>
        <taxon>Mycobacteriales</taxon>
        <taxon>Mycobacteriaceae</taxon>
        <taxon>Mycobacterium</taxon>
    </lineage>
</organism>
<dbReference type="RefSeq" id="WP_036418757.1">
    <property type="nucleotide sequence ID" value="NZ_LQOX01000143.1"/>
</dbReference>
<evidence type="ECO:0000313" key="1">
    <source>
        <dbReference type="EMBL" id="ORV61066.1"/>
    </source>
</evidence>
<reference evidence="1 2" key="1">
    <citation type="submission" date="2016-01" db="EMBL/GenBank/DDBJ databases">
        <title>The new phylogeny of the genus Mycobacterium.</title>
        <authorList>
            <person name="Tarcisio F."/>
            <person name="Conor M."/>
            <person name="Antonella G."/>
            <person name="Elisabetta G."/>
            <person name="Giulia F.S."/>
            <person name="Sara T."/>
            <person name="Anna F."/>
            <person name="Clotilde B."/>
            <person name="Roberto B."/>
            <person name="Veronica D.S."/>
            <person name="Fabio R."/>
            <person name="Monica P."/>
            <person name="Olivier J."/>
            <person name="Enrico T."/>
            <person name="Nicola S."/>
        </authorList>
    </citation>
    <scope>NUCLEOTIDE SEQUENCE [LARGE SCALE GENOMIC DNA]</scope>
    <source>
        <strain evidence="1 2">DSM 43505</strain>
    </source>
</reference>
<dbReference type="AlphaFoldDB" id="A0A1X1UW64"/>
<comment type="caution">
    <text evidence="1">The sequence shown here is derived from an EMBL/GenBank/DDBJ whole genome shotgun (WGS) entry which is preliminary data.</text>
</comment>
<name>A0A1X1UW64_MYCGS</name>
<evidence type="ECO:0008006" key="3">
    <source>
        <dbReference type="Google" id="ProtNLM"/>
    </source>
</evidence>